<feature type="transmembrane region" description="Helical" evidence="5">
    <location>
        <begin position="266"/>
        <end position="282"/>
    </location>
</feature>
<feature type="transmembrane region" description="Helical" evidence="5">
    <location>
        <begin position="294"/>
        <end position="318"/>
    </location>
</feature>
<dbReference type="PANTHER" id="PTHR23501">
    <property type="entry name" value="MAJOR FACILITATOR SUPERFAMILY"/>
    <property type="match status" value="1"/>
</dbReference>
<keyword evidence="3 5" id="KW-1133">Transmembrane helix</keyword>
<sequence length="460" mass="45723">MSDTSAAQPPTATLRTVFAGPRGRLLIALLISEFGGAVQGIAYSTVLPLAASDLGGSALYGATLAAATLSSLFVLALGPGLTVRLGFSNAIGVATVLFVIGAALSALAPAMVWVLVANVIRGLSTGIIAGLGYAALGSLYEDALRPRVFGLFAFMWLVPSLVGPLVNAGIASAAGWRWAMVWPAALVIGGRLLMWRSVAIIPRQEGGARLSPLIGFGAVVAFALASWASSGHGALAWAGYAIGLGGAIALSFVLIVHASGGSRRRVVTIAAFFGSCVIYFAAESVMPLSVVTGLGGSVLAGGLVVGVAGVCWSLLGLVPVRESSRVFGRAPIGVVLVGLGMVAMAAAVLSGSARVGVPLALGAGALVGIGMGMAYTVQSAANFNALEPTRVAVIASAVAFAETGSVTVGSLLTGGSYSLATSSGAHAVPTLAVGFAVLAGLAVVVTWLTVGSLRPGRVES</sequence>
<keyword evidence="4 5" id="KW-0472">Membrane</keyword>
<feature type="transmembrane region" description="Helical" evidence="5">
    <location>
        <begin position="148"/>
        <end position="170"/>
    </location>
</feature>
<feature type="domain" description="Major facilitator superfamily (MFS) profile" evidence="6">
    <location>
        <begin position="25"/>
        <end position="454"/>
    </location>
</feature>
<evidence type="ECO:0000259" key="6">
    <source>
        <dbReference type="PROSITE" id="PS50850"/>
    </source>
</evidence>
<feature type="transmembrane region" description="Helical" evidence="5">
    <location>
        <begin position="431"/>
        <end position="450"/>
    </location>
</feature>
<dbReference type="InterPro" id="IPR036259">
    <property type="entry name" value="MFS_trans_sf"/>
</dbReference>
<protein>
    <submittedName>
        <fullName evidence="7">MFS transporter</fullName>
    </submittedName>
</protein>
<dbReference type="Gene3D" id="1.20.1250.20">
    <property type="entry name" value="MFS general substrate transporter like domains"/>
    <property type="match status" value="1"/>
</dbReference>
<dbReference type="Proteomes" id="UP001415169">
    <property type="component" value="Unassembled WGS sequence"/>
</dbReference>
<evidence type="ECO:0000313" key="7">
    <source>
        <dbReference type="EMBL" id="GAA4159057.1"/>
    </source>
</evidence>
<evidence type="ECO:0000256" key="1">
    <source>
        <dbReference type="ARBA" id="ARBA00004651"/>
    </source>
</evidence>
<dbReference type="SUPFAM" id="SSF103473">
    <property type="entry name" value="MFS general substrate transporter"/>
    <property type="match status" value="1"/>
</dbReference>
<gene>
    <name evidence="7" type="ORF">GCM10022286_12840</name>
</gene>
<evidence type="ECO:0000256" key="4">
    <source>
        <dbReference type="ARBA" id="ARBA00023136"/>
    </source>
</evidence>
<organism evidence="7 8">
    <name type="scientific">Gryllotalpicola daejeonensis</name>
    <dbReference type="NCBI Taxonomy" id="993087"/>
    <lineage>
        <taxon>Bacteria</taxon>
        <taxon>Bacillati</taxon>
        <taxon>Actinomycetota</taxon>
        <taxon>Actinomycetes</taxon>
        <taxon>Micrococcales</taxon>
        <taxon>Microbacteriaceae</taxon>
        <taxon>Gryllotalpicola</taxon>
    </lineage>
</organism>
<reference evidence="7" key="2">
    <citation type="submission" date="2023-12" db="EMBL/GenBank/DDBJ databases">
        <authorList>
            <person name="Sun Q."/>
            <person name="Inoue M."/>
        </authorList>
    </citation>
    <scope>NUCLEOTIDE SEQUENCE</scope>
    <source>
        <strain evidence="7">JCM 17590</strain>
    </source>
</reference>
<dbReference type="PROSITE" id="PS50850">
    <property type="entry name" value="MFS"/>
    <property type="match status" value="1"/>
</dbReference>
<accession>A0ABP7ZI76</accession>
<feature type="transmembrane region" description="Helical" evidence="5">
    <location>
        <begin position="234"/>
        <end position="254"/>
    </location>
</feature>
<feature type="transmembrane region" description="Helical" evidence="5">
    <location>
        <begin position="176"/>
        <end position="194"/>
    </location>
</feature>
<comment type="subcellular location">
    <subcellularLocation>
        <location evidence="1">Cell membrane</location>
        <topology evidence="1">Multi-pass membrane protein</topology>
    </subcellularLocation>
</comment>
<evidence type="ECO:0000313" key="8">
    <source>
        <dbReference type="Proteomes" id="UP001415169"/>
    </source>
</evidence>
<evidence type="ECO:0000256" key="3">
    <source>
        <dbReference type="ARBA" id="ARBA00022989"/>
    </source>
</evidence>
<feature type="transmembrane region" description="Helical" evidence="5">
    <location>
        <begin position="330"/>
        <end position="349"/>
    </location>
</feature>
<feature type="transmembrane region" description="Helical" evidence="5">
    <location>
        <begin position="206"/>
        <end position="228"/>
    </location>
</feature>
<proteinExistence type="predicted"/>
<dbReference type="PANTHER" id="PTHR23501:SF154">
    <property type="entry name" value="MULTIDRUG-EFFLUX TRANSPORTER RV1634-RELATED"/>
    <property type="match status" value="1"/>
</dbReference>
<dbReference type="EMBL" id="BAABBV010000001">
    <property type="protein sequence ID" value="GAA4159057.1"/>
    <property type="molecule type" value="Genomic_DNA"/>
</dbReference>
<feature type="transmembrane region" description="Helical" evidence="5">
    <location>
        <begin position="355"/>
        <end position="377"/>
    </location>
</feature>
<reference evidence="7" key="1">
    <citation type="journal article" date="2014" name="Int. J. Syst. Evol. Microbiol.">
        <title>Complete genome of a new Firmicutes species belonging to the dominant human colonic microbiota ('Ruminococcus bicirculans') reveals two chromosomes and a selective capacity to utilize plant glucans.</title>
        <authorList>
            <consortium name="NISC Comparative Sequencing Program"/>
            <person name="Wegmann U."/>
            <person name="Louis P."/>
            <person name="Goesmann A."/>
            <person name="Henrissat B."/>
            <person name="Duncan S.H."/>
            <person name="Flint H.J."/>
        </authorList>
    </citation>
    <scope>NUCLEOTIDE SEQUENCE</scope>
    <source>
        <strain evidence="7">JCM 17590</strain>
    </source>
</reference>
<feature type="transmembrane region" description="Helical" evidence="5">
    <location>
        <begin position="389"/>
        <end position="411"/>
    </location>
</feature>
<dbReference type="RefSeq" id="WP_344790923.1">
    <property type="nucleotide sequence ID" value="NZ_BAABBV010000001.1"/>
</dbReference>
<comment type="caution">
    <text evidence="7">The sequence shown here is derived from an EMBL/GenBank/DDBJ whole genome shotgun (WGS) entry which is preliminary data.</text>
</comment>
<feature type="transmembrane region" description="Helical" evidence="5">
    <location>
        <begin position="90"/>
        <end position="113"/>
    </location>
</feature>
<evidence type="ECO:0000256" key="5">
    <source>
        <dbReference type="SAM" id="Phobius"/>
    </source>
</evidence>
<dbReference type="InterPro" id="IPR020846">
    <property type="entry name" value="MFS_dom"/>
</dbReference>
<feature type="transmembrane region" description="Helical" evidence="5">
    <location>
        <begin position="119"/>
        <end position="136"/>
    </location>
</feature>
<feature type="transmembrane region" description="Helical" evidence="5">
    <location>
        <begin position="58"/>
        <end position="78"/>
    </location>
</feature>
<feature type="transmembrane region" description="Helical" evidence="5">
    <location>
        <begin position="25"/>
        <end position="46"/>
    </location>
</feature>
<keyword evidence="8" id="KW-1185">Reference proteome</keyword>
<evidence type="ECO:0000256" key="2">
    <source>
        <dbReference type="ARBA" id="ARBA00022692"/>
    </source>
</evidence>
<keyword evidence="2 5" id="KW-0812">Transmembrane</keyword>
<name>A0ABP7ZI76_9MICO</name>